<organism evidence="1 2">
    <name type="scientific">Pandoraea terrigena</name>
    <dbReference type="NCBI Taxonomy" id="2508292"/>
    <lineage>
        <taxon>Bacteria</taxon>
        <taxon>Pseudomonadati</taxon>
        <taxon>Pseudomonadota</taxon>
        <taxon>Betaproteobacteria</taxon>
        <taxon>Burkholderiales</taxon>
        <taxon>Burkholderiaceae</taxon>
        <taxon>Pandoraea</taxon>
    </lineage>
</organism>
<proteinExistence type="predicted"/>
<protein>
    <submittedName>
        <fullName evidence="1">Uncharacterized protein</fullName>
    </submittedName>
</protein>
<sequence length="117" mass="13677">MKRDLHAFCEDWSAWHRSRRLFAPPVPENILARLVPRKVGAEPDAICSSSLSFFNLAVLALPESVEKQTFYLYYIHRVKNIKAVASEMGVSRDAFYKRVESFRDQAYRAYRRMTEMA</sequence>
<evidence type="ECO:0000313" key="2">
    <source>
        <dbReference type="Proteomes" id="UP000334380"/>
    </source>
</evidence>
<dbReference type="EMBL" id="CABPRU010000016">
    <property type="protein sequence ID" value="VVE49653.1"/>
    <property type="molecule type" value="Genomic_DNA"/>
</dbReference>
<reference evidence="1 2" key="1">
    <citation type="submission" date="2019-08" db="EMBL/GenBank/DDBJ databases">
        <authorList>
            <person name="Peeters C."/>
        </authorList>
    </citation>
    <scope>NUCLEOTIDE SEQUENCE [LARGE SCALE GENOMIC DNA]</scope>
    <source>
        <strain evidence="1 2">LMG 31013</strain>
    </source>
</reference>
<gene>
    <name evidence="1" type="ORF">PTE31013_04644</name>
</gene>
<dbReference type="Proteomes" id="UP000334380">
    <property type="component" value="Unassembled WGS sequence"/>
</dbReference>
<accession>A0A5E4YNZ6</accession>
<dbReference type="AlphaFoldDB" id="A0A5E4YNZ6"/>
<name>A0A5E4YNZ6_9BURK</name>
<evidence type="ECO:0000313" key="1">
    <source>
        <dbReference type="EMBL" id="VVE49653.1"/>
    </source>
</evidence>
<keyword evidence="2" id="KW-1185">Reference proteome</keyword>